<evidence type="ECO:0000313" key="1">
    <source>
        <dbReference type="EMBL" id="SCW56798.1"/>
    </source>
</evidence>
<organism evidence="1 2">
    <name type="scientific">Paenibacillus tianmuensis</name>
    <dbReference type="NCBI Taxonomy" id="624147"/>
    <lineage>
        <taxon>Bacteria</taxon>
        <taxon>Bacillati</taxon>
        <taxon>Bacillota</taxon>
        <taxon>Bacilli</taxon>
        <taxon>Bacillales</taxon>
        <taxon>Paenibacillaceae</taxon>
        <taxon>Paenibacillus</taxon>
    </lineage>
</organism>
<dbReference type="GO" id="GO:0046983">
    <property type="term" value="F:protein dimerization activity"/>
    <property type="evidence" value="ECO:0007669"/>
    <property type="project" value="InterPro"/>
</dbReference>
<dbReference type="Pfam" id="PF09388">
    <property type="entry name" value="SpoOE-like"/>
    <property type="match status" value="1"/>
</dbReference>
<dbReference type="Proteomes" id="UP000198601">
    <property type="component" value="Unassembled WGS sequence"/>
</dbReference>
<dbReference type="Gene3D" id="4.10.280.10">
    <property type="entry name" value="Helix-loop-helix DNA-binding domain"/>
    <property type="match status" value="1"/>
</dbReference>
<dbReference type="InterPro" id="IPR037208">
    <property type="entry name" value="Spo0E-like_sf"/>
</dbReference>
<dbReference type="GO" id="GO:0043937">
    <property type="term" value="P:regulation of sporulation"/>
    <property type="evidence" value="ECO:0007669"/>
    <property type="project" value="InterPro"/>
</dbReference>
<name>A0A1G4RIZ7_9BACL</name>
<dbReference type="STRING" id="624147.SAMN04487970_101624"/>
<proteinExistence type="predicted"/>
<dbReference type="EMBL" id="FMTT01000016">
    <property type="protein sequence ID" value="SCW56798.1"/>
    <property type="molecule type" value="Genomic_DNA"/>
</dbReference>
<sequence length="113" mass="13366">MSYDLIIKLVNLGLMTTNQWEGWGMAFPEYQLRHYLNVGWIRDSEHKAKWTFGKRKQASSAVSLEDDIYKLRRQLEQLVQNGNSLTSPQVVEISMQLDIKINEYMYRPKGDRR</sequence>
<dbReference type="InterPro" id="IPR018540">
    <property type="entry name" value="Spo0E-like"/>
</dbReference>
<keyword evidence="2" id="KW-1185">Reference proteome</keyword>
<protein>
    <submittedName>
        <fullName evidence="1">Spo0E like sporulation regulatory protein</fullName>
    </submittedName>
</protein>
<gene>
    <name evidence="1" type="ORF">SAMN04487970_101624</name>
</gene>
<accession>A0A1G4RIZ7</accession>
<dbReference type="InterPro" id="IPR036638">
    <property type="entry name" value="HLH_DNA-bd_sf"/>
</dbReference>
<dbReference type="AlphaFoldDB" id="A0A1G4RIZ7"/>
<evidence type="ECO:0000313" key="2">
    <source>
        <dbReference type="Proteomes" id="UP000198601"/>
    </source>
</evidence>
<reference evidence="2" key="1">
    <citation type="submission" date="2016-10" db="EMBL/GenBank/DDBJ databases">
        <authorList>
            <person name="Varghese N."/>
            <person name="Submissions S."/>
        </authorList>
    </citation>
    <scope>NUCLEOTIDE SEQUENCE [LARGE SCALE GENOMIC DNA]</scope>
    <source>
        <strain evidence="2">CGMCC 1.8946</strain>
    </source>
</reference>
<dbReference type="SUPFAM" id="SSF140500">
    <property type="entry name" value="BAS1536-like"/>
    <property type="match status" value="1"/>
</dbReference>